<dbReference type="Pfam" id="PF00342">
    <property type="entry name" value="PGI"/>
    <property type="match status" value="1"/>
</dbReference>
<comment type="caution">
    <text evidence="9">The sequence shown here is derived from an EMBL/GenBank/DDBJ whole genome shotgun (WGS) entry which is preliminary data.</text>
</comment>
<dbReference type="InterPro" id="IPR046348">
    <property type="entry name" value="SIS_dom_sf"/>
</dbReference>
<evidence type="ECO:0000256" key="3">
    <source>
        <dbReference type="ARBA" id="ARBA00011952"/>
    </source>
</evidence>
<keyword evidence="4 8" id="KW-0312">Gluconeogenesis</keyword>
<dbReference type="InterPro" id="IPR035476">
    <property type="entry name" value="SIS_PGI_1"/>
</dbReference>
<evidence type="ECO:0000256" key="5">
    <source>
        <dbReference type="ARBA" id="ARBA00023152"/>
    </source>
</evidence>
<proteinExistence type="inferred from homology"/>
<dbReference type="PRINTS" id="PR00662">
    <property type="entry name" value="G6PISOMERASE"/>
</dbReference>
<evidence type="ECO:0000256" key="1">
    <source>
        <dbReference type="ARBA" id="ARBA00004926"/>
    </source>
</evidence>
<dbReference type="AlphaFoldDB" id="A0A5C8PGV5"/>
<evidence type="ECO:0000313" key="10">
    <source>
        <dbReference type="Proteomes" id="UP000321638"/>
    </source>
</evidence>
<dbReference type="PROSITE" id="PS00174">
    <property type="entry name" value="P_GLUCOSE_ISOMERASE_2"/>
    <property type="match status" value="1"/>
</dbReference>
<dbReference type="InterPro" id="IPR018189">
    <property type="entry name" value="Phosphoglucose_isomerase_CS"/>
</dbReference>
<dbReference type="OrthoDB" id="140919at2"/>
<comment type="similarity">
    <text evidence="2 8">Belongs to the GPI family.</text>
</comment>
<comment type="pathway">
    <text evidence="1 8">Carbohydrate degradation; glycolysis; D-glyceraldehyde 3-phosphate and glycerone phosphate from D-glucose: step 2/4.</text>
</comment>
<keyword evidence="10" id="KW-1185">Reference proteome</keyword>
<dbReference type="RefSeq" id="WP_147849538.1">
    <property type="nucleotide sequence ID" value="NZ_VDUZ01000030.1"/>
</dbReference>
<dbReference type="CDD" id="cd05016">
    <property type="entry name" value="SIS_PGI_2"/>
    <property type="match status" value="1"/>
</dbReference>
<gene>
    <name evidence="9" type="ORF">FHP25_24120</name>
</gene>
<accession>A0A5C8PGV5</accession>
<evidence type="ECO:0000256" key="4">
    <source>
        <dbReference type="ARBA" id="ARBA00022432"/>
    </source>
</evidence>
<evidence type="ECO:0000256" key="6">
    <source>
        <dbReference type="ARBA" id="ARBA00023235"/>
    </source>
</evidence>
<dbReference type="Gene3D" id="3.40.50.10490">
    <property type="entry name" value="Glucose-6-phosphate isomerase like protein, domain 1"/>
    <property type="match status" value="2"/>
</dbReference>
<dbReference type="Proteomes" id="UP000321638">
    <property type="component" value="Unassembled WGS sequence"/>
</dbReference>
<dbReference type="GO" id="GO:0048029">
    <property type="term" value="F:monosaccharide binding"/>
    <property type="evidence" value="ECO:0007669"/>
    <property type="project" value="TreeGrafter"/>
</dbReference>
<dbReference type="GO" id="GO:0004347">
    <property type="term" value="F:glucose-6-phosphate isomerase activity"/>
    <property type="evidence" value="ECO:0007669"/>
    <property type="project" value="UniProtKB-EC"/>
</dbReference>
<organism evidence="9 10">
    <name type="scientific">Vineibacter terrae</name>
    <dbReference type="NCBI Taxonomy" id="2586908"/>
    <lineage>
        <taxon>Bacteria</taxon>
        <taxon>Pseudomonadati</taxon>
        <taxon>Pseudomonadota</taxon>
        <taxon>Alphaproteobacteria</taxon>
        <taxon>Hyphomicrobiales</taxon>
        <taxon>Vineibacter</taxon>
    </lineage>
</organism>
<dbReference type="GO" id="GO:0051156">
    <property type="term" value="P:glucose 6-phosphate metabolic process"/>
    <property type="evidence" value="ECO:0007669"/>
    <property type="project" value="TreeGrafter"/>
</dbReference>
<sequence length="433" mass="46307">MLYQHQIDDIFSEAIGGNGLSQRAFERELEQALPAQAGIKSRHEDGSLPLLRLPAARDDLAALKPHVERLRQFAHVVILGTGGSSLGGQTLAALNDIGFGPAQGAPKLWFMDNVDPATFAELLTRLDLAKTAFVPISKSGGTAETLTQLFVVLEALEAKLGKGKVADHLLTITEPKDNALRKIAQRVGGAILDHDPGVGGRFSVLSLVGLLPAMIAGLDAAAIREGAASVLDPLLAAGEETATAPTTGAALSVALWRERGAGTTVLMPYVDRLAYFGLWFRQLWAESLGKNGYGTTPIRAMGTVDQHSQLQLYLDGPADKLFTLVIRDTAGEGTKIRRAALDGDDSLTYLADRSLGDLLLAEANATAATLARNGRPTRTLRIEHLDERVMGALLMHFMLETIIAADLLRVDAFDQPAVEEGKVLTRKYLAGQK</sequence>
<evidence type="ECO:0000256" key="2">
    <source>
        <dbReference type="ARBA" id="ARBA00006604"/>
    </source>
</evidence>
<dbReference type="GO" id="GO:0097367">
    <property type="term" value="F:carbohydrate derivative binding"/>
    <property type="evidence" value="ECO:0007669"/>
    <property type="project" value="InterPro"/>
</dbReference>
<dbReference type="UniPathway" id="UPA00109">
    <property type="reaction ID" value="UER00181"/>
</dbReference>
<dbReference type="InterPro" id="IPR001672">
    <property type="entry name" value="G6P_Isomerase"/>
</dbReference>
<dbReference type="EMBL" id="VDUZ01000030">
    <property type="protein sequence ID" value="TXL72855.1"/>
    <property type="molecule type" value="Genomic_DNA"/>
</dbReference>
<evidence type="ECO:0000313" key="9">
    <source>
        <dbReference type="EMBL" id="TXL72855.1"/>
    </source>
</evidence>
<dbReference type="SUPFAM" id="SSF53697">
    <property type="entry name" value="SIS domain"/>
    <property type="match status" value="1"/>
</dbReference>
<name>A0A5C8PGV5_9HYPH</name>
<reference evidence="9 10" key="1">
    <citation type="submission" date="2019-06" db="EMBL/GenBank/DDBJ databases">
        <title>New taxonomy in bacterial strain CC-CFT640, isolated from vineyard.</title>
        <authorList>
            <person name="Lin S.-Y."/>
            <person name="Tsai C.-F."/>
            <person name="Young C.-C."/>
        </authorList>
    </citation>
    <scope>NUCLEOTIDE SEQUENCE [LARGE SCALE GENOMIC DNA]</scope>
    <source>
        <strain evidence="9 10">CC-CFT640</strain>
    </source>
</reference>
<dbReference type="EC" id="5.3.1.9" evidence="3 8"/>
<dbReference type="GO" id="GO:0006094">
    <property type="term" value="P:gluconeogenesis"/>
    <property type="evidence" value="ECO:0007669"/>
    <property type="project" value="UniProtKB-KW"/>
</dbReference>
<dbReference type="GO" id="GO:0005829">
    <property type="term" value="C:cytosol"/>
    <property type="evidence" value="ECO:0007669"/>
    <property type="project" value="TreeGrafter"/>
</dbReference>
<keyword evidence="6 8" id="KW-0413">Isomerase</keyword>
<keyword evidence="5 8" id="KW-0324">Glycolysis</keyword>
<dbReference type="PANTHER" id="PTHR11469">
    <property type="entry name" value="GLUCOSE-6-PHOSPHATE ISOMERASE"/>
    <property type="match status" value="1"/>
</dbReference>
<evidence type="ECO:0000256" key="8">
    <source>
        <dbReference type="RuleBase" id="RU000612"/>
    </source>
</evidence>
<protein>
    <recommendedName>
        <fullName evidence="3 8">Glucose-6-phosphate isomerase</fullName>
        <ecNumber evidence="3 8">5.3.1.9</ecNumber>
    </recommendedName>
</protein>
<dbReference type="GO" id="GO:0006096">
    <property type="term" value="P:glycolytic process"/>
    <property type="evidence" value="ECO:0007669"/>
    <property type="project" value="UniProtKB-UniPathway"/>
</dbReference>
<dbReference type="CDD" id="cd05015">
    <property type="entry name" value="SIS_PGI_1"/>
    <property type="match status" value="1"/>
</dbReference>
<comment type="catalytic activity">
    <reaction evidence="7 8">
        <text>alpha-D-glucose 6-phosphate = beta-D-fructose 6-phosphate</text>
        <dbReference type="Rhea" id="RHEA:11816"/>
        <dbReference type="ChEBI" id="CHEBI:57634"/>
        <dbReference type="ChEBI" id="CHEBI:58225"/>
        <dbReference type="EC" id="5.3.1.9"/>
    </reaction>
</comment>
<evidence type="ECO:0000256" key="7">
    <source>
        <dbReference type="ARBA" id="ARBA00029321"/>
    </source>
</evidence>
<dbReference type="PROSITE" id="PS51463">
    <property type="entry name" value="P_GLUCOSE_ISOMERASE_3"/>
    <property type="match status" value="1"/>
</dbReference>
<dbReference type="PANTHER" id="PTHR11469:SF1">
    <property type="entry name" value="GLUCOSE-6-PHOSPHATE ISOMERASE"/>
    <property type="match status" value="1"/>
</dbReference>
<dbReference type="InterPro" id="IPR035482">
    <property type="entry name" value="SIS_PGI_2"/>
</dbReference>